<accession>A0A0A8ZUI7</accession>
<sequence>MSLAPILRFQSSVGIYCPGSTSWD</sequence>
<dbReference type="AlphaFoldDB" id="A0A0A8ZUI7"/>
<organism evidence="1">
    <name type="scientific">Arundo donax</name>
    <name type="common">Giant reed</name>
    <name type="synonym">Donax arundinaceus</name>
    <dbReference type="NCBI Taxonomy" id="35708"/>
    <lineage>
        <taxon>Eukaryota</taxon>
        <taxon>Viridiplantae</taxon>
        <taxon>Streptophyta</taxon>
        <taxon>Embryophyta</taxon>
        <taxon>Tracheophyta</taxon>
        <taxon>Spermatophyta</taxon>
        <taxon>Magnoliopsida</taxon>
        <taxon>Liliopsida</taxon>
        <taxon>Poales</taxon>
        <taxon>Poaceae</taxon>
        <taxon>PACMAD clade</taxon>
        <taxon>Arundinoideae</taxon>
        <taxon>Arundineae</taxon>
        <taxon>Arundo</taxon>
    </lineage>
</organism>
<reference evidence="1" key="1">
    <citation type="submission" date="2014-09" db="EMBL/GenBank/DDBJ databases">
        <authorList>
            <person name="Magalhaes I.L.F."/>
            <person name="Oliveira U."/>
            <person name="Santos F.R."/>
            <person name="Vidigal T.H.D.A."/>
            <person name="Brescovit A.D."/>
            <person name="Santos A.J."/>
        </authorList>
    </citation>
    <scope>NUCLEOTIDE SEQUENCE</scope>
    <source>
        <tissue evidence="1">Shoot tissue taken approximately 20 cm above the soil surface</tissue>
    </source>
</reference>
<evidence type="ECO:0000313" key="1">
    <source>
        <dbReference type="EMBL" id="JAD41353.1"/>
    </source>
</evidence>
<name>A0A0A8ZUI7_ARUDO</name>
<proteinExistence type="predicted"/>
<protein>
    <submittedName>
        <fullName evidence="1">Uncharacterized protein</fullName>
    </submittedName>
</protein>
<reference evidence="1" key="2">
    <citation type="journal article" date="2015" name="Data Brief">
        <title>Shoot transcriptome of the giant reed, Arundo donax.</title>
        <authorList>
            <person name="Barrero R.A."/>
            <person name="Guerrero F.D."/>
            <person name="Moolhuijzen P."/>
            <person name="Goolsby J.A."/>
            <person name="Tidwell J."/>
            <person name="Bellgard S.E."/>
            <person name="Bellgard M.I."/>
        </authorList>
    </citation>
    <scope>NUCLEOTIDE SEQUENCE</scope>
    <source>
        <tissue evidence="1">Shoot tissue taken approximately 20 cm above the soil surface</tissue>
    </source>
</reference>
<dbReference type="EMBL" id="GBRH01256542">
    <property type="protein sequence ID" value="JAD41353.1"/>
    <property type="molecule type" value="Transcribed_RNA"/>
</dbReference>